<reference evidence="1" key="1">
    <citation type="submission" date="2023-07" db="EMBL/GenBank/DDBJ databases">
        <title>Black Yeasts Isolated from many extreme environments.</title>
        <authorList>
            <person name="Coleine C."/>
            <person name="Stajich J.E."/>
            <person name="Selbmann L."/>
        </authorList>
    </citation>
    <scope>NUCLEOTIDE SEQUENCE</scope>
    <source>
        <strain evidence="1">CCFEE 5714</strain>
    </source>
</reference>
<protein>
    <submittedName>
        <fullName evidence="1">Uncharacterized protein</fullName>
    </submittedName>
</protein>
<comment type="caution">
    <text evidence="1">The sequence shown here is derived from an EMBL/GenBank/DDBJ whole genome shotgun (WGS) entry which is preliminary data.</text>
</comment>
<organism evidence="1 2">
    <name type="scientific">Vermiconidia calcicola</name>
    <dbReference type="NCBI Taxonomy" id="1690605"/>
    <lineage>
        <taxon>Eukaryota</taxon>
        <taxon>Fungi</taxon>
        <taxon>Dikarya</taxon>
        <taxon>Ascomycota</taxon>
        <taxon>Pezizomycotina</taxon>
        <taxon>Dothideomycetes</taxon>
        <taxon>Dothideomycetidae</taxon>
        <taxon>Mycosphaerellales</taxon>
        <taxon>Extremaceae</taxon>
        <taxon>Vermiconidia</taxon>
    </lineage>
</organism>
<evidence type="ECO:0000313" key="2">
    <source>
        <dbReference type="Proteomes" id="UP001281147"/>
    </source>
</evidence>
<sequence>MELRVLFSGSYRTCLACNSRRVKCDVTERHPCQNCLAANVHCETRESRRGKHPRPSKKRQSITSIASGSQSQHDEEVAGAHVLASLHRNRPSDALSHDLPDAAILVQPEQQATPRQEDDGEIFLGEANSLRYVHDGPSSEAHPGSPPVRSVRLRYAVPDDARADALIPEWEKERRGRRINYLRAEGAFLLPPFGVLEGLLKAYFRWFHPCFAVVDEMDVWNQHTSGTLSVQLLQAMLFVGVLHCDEDTLQALGEGTRHRAKYIFYNRAKDLYDAEYESKKLTVIQSLFLMSFWRAGALLEKDTRHWLAAAICLAQSKALHRSHGTADSKAGKLRKRIWWSLYTRDRQCAAALGLPNRFRDEDCDSEPLEESDFEHAFSPGLSAKAAHDYATYAVGMTELAQLLGQIVHSAYLPNKTLSGGYREHMKEKLVQWKQRLPPAMQPDRDIGEPPGFLANMQHLAHNNLLILLYRHGYIGTDTELREVDGTIALHAAARNTRIVEDMLSDGTLRHGQIHVITNLFNTLCIHTVQLRRSEGSTRKVSELRAKLCLHGLQELQKTWEVTNWVLQLFFQYLDRTTAASLRVQDDTLAVLGASKLSGEPIQNLHLPVPSDSPSSQGGLNSALEYSGAPSVSEPPAAGSTPWSWTSDEANHFLFSQIENEFAFGEGEMFEWTQDGIPFDTSSLSGW</sequence>
<keyword evidence="2" id="KW-1185">Reference proteome</keyword>
<gene>
    <name evidence="1" type="ORF">LTR37_005179</name>
</gene>
<dbReference type="Proteomes" id="UP001281147">
    <property type="component" value="Unassembled WGS sequence"/>
</dbReference>
<name>A0ACC3NKP1_9PEZI</name>
<evidence type="ECO:0000313" key="1">
    <source>
        <dbReference type="EMBL" id="KAK3718366.1"/>
    </source>
</evidence>
<dbReference type="EMBL" id="JAUTXU010000032">
    <property type="protein sequence ID" value="KAK3718366.1"/>
    <property type="molecule type" value="Genomic_DNA"/>
</dbReference>
<proteinExistence type="predicted"/>
<accession>A0ACC3NKP1</accession>